<organism evidence="9 10">
    <name type="scientific">Caenorhabditis tropicalis</name>
    <dbReference type="NCBI Taxonomy" id="1561998"/>
    <lineage>
        <taxon>Eukaryota</taxon>
        <taxon>Metazoa</taxon>
        <taxon>Ecdysozoa</taxon>
        <taxon>Nematoda</taxon>
        <taxon>Chromadorea</taxon>
        <taxon>Rhabditida</taxon>
        <taxon>Rhabditina</taxon>
        <taxon>Rhabditomorpha</taxon>
        <taxon>Rhabditoidea</taxon>
        <taxon>Rhabditidae</taxon>
        <taxon>Peloderinae</taxon>
        <taxon>Caenorhabditis</taxon>
    </lineage>
</organism>
<dbReference type="GO" id="GO:0006886">
    <property type="term" value="P:intracellular protein transport"/>
    <property type="evidence" value="ECO:0007669"/>
    <property type="project" value="InterPro"/>
</dbReference>
<keyword evidence="9" id="KW-1185">Reference proteome</keyword>
<keyword evidence="3" id="KW-0813">Transport</keyword>
<dbReference type="Gene3D" id="1.25.40.10">
    <property type="entry name" value="Tetratricopeptide repeat domain"/>
    <property type="match status" value="1"/>
</dbReference>
<dbReference type="STRING" id="1561998.A0A1I7V317"/>
<keyword evidence="6" id="KW-0472">Membrane</keyword>
<dbReference type="Proteomes" id="UP000095282">
    <property type="component" value="Unplaced"/>
</dbReference>
<evidence type="ECO:0000256" key="5">
    <source>
        <dbReference type="ARBA" id="ARBA00022927"/>
    </source>
</evidence>
<dbReference type="WBParaSite" id="Csp11.Scaffold630.g21886.t1">
    <property type="protein sequence ID" value="Csp11.Scaffold630.g21886.t1"/>
    <property type="gene ID" value="Csp11.Scaffold630.g21886"/>
</dbReference>
<evidence type="ECO:0000256" key="6">
    <source>
        <dbReference type="ARBA" id="ARBA00023136"/>
    </source>
</evidence>
<dbReference type="InterPro" id="IPR011990">
    <property type="entry name" value="TPR-like_helical_dom_sf"/>
</dbReference>
<dbReference type="GO" id="GO:0031201">
    <property type="term" value="C:SNARE complex"/>
    <property type="evidence" value="ECO:0007669"/>
    <property type="project" value="TreeGrafter"/>
</dbReference>
<evidence type="ECO:0000256" key="7">
    <source>
        <dbReference type="ARBA" id="ARBA00040047"/>
    </source>
</evidence>
<dbReference type="GO" id="GO:0016192">
    <property type="term" value="P:vesicle-mediated transport"/>
    <property type="evidence" value="ECO:0007669"/>
    <property type="project" value="UniProtKB-KW"/>
</dbReference>
<dbReference type="eggNOG" id="KOG1585">
    <property type="taxonomic scope" value="Eukaryota"/>
</dbReference>
<protein>
    <recommendedName>
        <fullName evidence="7">Gamma-soluble NSF attachment protein</fullName>
    </recommendedName>
    <alternativeName>
        <fullName evidence="8">N-ethylmaleimide-sensitive factor attachment protein gamma</fullName>
    </alternativeName>
</protein>
<dbReference type="AlphaFoldDB" id="A0A1I7V317"/>
<dbReference type="SUPFAM" id="SSF48452">
    <property type="entry name" value="TPR-like"/>
    <property type="match status" value="1"/>
</dbReference>
<keyword evidence="5" id="KW-0653">Protein transport</keyword>
<proteinExistence type="inferred from homology"/>
<evidence type="ECO:0000256" key="3">
    <source>
        <dbReference type="ARBA" id="ARBA00022448"/>
    </source>
</evidence>
<evidence type="ECO:0000313" key="10">
    <source>
        <dbReference type="WBParaSite" id="Csp11.Scaffold630.g21886.t1"/>
    </source>
</evidence>
<evidence type="ECO:0000313" key="9">
    <source>
        <dbReference type="Proteomes" id="UP000095282"/>
    </source>
</evidence>
<evidence type="ECO:0000256" key="4">
    <source>
        <dbReference type="ARBA" id="ARBA00022892"/>
    </source>
</evidence>
<dbReference type="GO" id="GO:0005483">
    <property type="term" value="F:soluble NSF attachment protein activity"/>
    <property type="evidence" value="ECO:0007669"/>
    <property type="project" value="TreeGrafter"/>
</dbReference>
<comment type="subcellular location">
    <subcellularLocation>
        <location evidence="1">Membrane</location>
        <topology evidence="1">Peripheral membrane protein</topology>
    </subcellularLocation>
</comment>
<accession>A0A1I7V317</accession>
<comment type="similarity">
    <text evidence="2">Belongs to the SNAP family.</text>
</comment>
<sequence length="296" mass="32893">MSHAARLKEAAECERKAQDCMKTSMIKLKFNPDYDGAASAMERAAVCYRNAQDPKKASESLLKAAEYYEQNRNFFHAAKAREGAAMLLRDMKQFSEAVLLFEKAINGYAESGSLDTAAMTVEKAADVLKNDDPKKALQIYQRGLALVQQSDRAKMASNFLKQITKMSLQLEDYKGALASIREEVEKFVEVREYPRIGQLGIGLVLVNLAMEDSVAALKDYSWVVSQSPDFQLSEDGRVCENLIGYYEAGDDQSFQNVLKCGALRSMDNEYLRVMKVLKAPSGIAGVGEDEEDEGLC</sequence>
<dbReference type="PANTHER" id="PTHR13768">
    <property type="entry name" value="SOLUBLE NSF ATTACHMENT PROTEIN SNAP"/>
    <property type="match status" value="1"/>
</dbReference>
<dbReference type="Pfam" id="PF14938">
    <property type="entry name" value="SNAP"/>
    <property type="match status" value="1"/>
</dbReference>
<dbReference type="PANTHER" id="PTHR13768:SF2">
    <property type="entry name" value="GAMMA-SOLUBLE NSF ATTACHMENT PROTEIN"/>
    <property type="match status" value="1"/>
</dbReference>
<evidence type="ECO:0000256" key="8">
    <source>
        <dbReference type="ARBA" id="ARBA00042485"/>
    </source>
</evidence>
<reference evidence="10" key="1">
    <citation type="submission" date="2016-11" db="UniProtKB">
        <authorList>
            <consortium name="WormBaseParasite"/>
        </authorList>
    </citation>
    <scope>IDENTIFICATION</scope>
</reference>
<dbReference type="GO" id="GO:0005774">
    <property type="term" value="C:vacuolar membrane"/>
    <property type="evidence" value="ECO:0007669"/>
    <property type="project" value="TreeGrafter"/>
</dbReference>
<dbReference type="InterPro" id="IPR000744">
    <property type="entry name" value="NSF_attach"/>
</dbReference>
<dbReference type="GO" id="GO:0019905">
    <property type="term" value="F:syntaxin binding"/>
    <property type="evidence" value="ECO:0007669"/>
    <property type="project" value="TreeGrafter"/>
</dbReference>
<evidence type="ECO:0000256" key="2">
    <source>
        <dbReference type="ARBA" id="ARBA00010050"/>
    </source>
</evidence>
<name>A0A1I7V317_9PELO</name>
<dbReference type="FunFam" id="1.25.40.10:FF:001849">
    <property type="entry name" value="Protein CBG05584"/>
    <property type="match status" value="1"/>
</dbReference>
<evidence type="ECO:0000256" key="1">
    <source>
        <dbReference type="ARBA" id="ARBA00004170"/>
    </source>
</evidence>
<keyword evidence="4" id="KW-0931">ER-Golgi transport</keyword>